<proteinExistence type="predicted"/>
<comment type="subcellular location">
    <subcellularLocation>
        <location evidence="2">Cell membrane</location>
        <topology evidence="2">Single-pass type I membrane protein</topology>
    </subcellularLocation>
</comment>
<evidence type="ECO:0000256" key="10">
    <source>
        <dbReference type="ARBA" id="ARBA00023136"/>
    </source>
</evidence>
<keyword evidence="11" id="KW-0325">Glycoprotein</keyword>
<dbReference type="Proteomes" id="UP000824782">
    <property type="component" value="Unassembled WGS sequence"/>
</dbReference>
<accession>A0AAV7C313</accession>
<dbReference type="FunFam" id="2.60.40.60:FF:000129">
    <property type="entry name" value="protocadherin alpha-C2 isoform X1"/>
    <property type="match status" value="1"/>
</dbReference>
<gene>
    <name evidence="15" type="ORF">GDO81_010834</name>
</gene>
<evidence type="ECO:0000256" key="6">
    <source>
        <dbReference type="ARBA" id="ARBA00022737"/>
    </source>
</evidence>
<keyword evidence="4" id="KW-0812">Transmembrane</keyword>
<evidence type="ECO:0000256" key="2">
    <source>
        <dbReference type="ARBA" id="ARBA00004251"/>
    </source>
</evidence>
<protein>
    <recommendedName>
        <fullName evidence="14">Cadherin domain-containing protein</fullName>
    </recommendedName>
</protein>
<keyword evidence="9" id="KW-1133">Transmembrane helix</keyword>
<feature type="domain" description="Cadherin" evidence="14">
    <location>
        <begin position="157"/>
        <end position="242"/>
    </location>
</feature>
<dbReference type="Gene3D" id="2.60.40.60">
    <property type="entry name" value="Cadherins"/>
    <property type="match status" value="4"/>
</dbReference>
<dbReference type="Pfam" id="PF00028">
    <property type="entry name" value="Cadherin"/>
    <property type="match status" value="3"/>
</dbReference>
<evidence type="ECO:0000313" key="15">
    <source>
        <dbReference type="EMBL" id="KAG8579350.1"/>
    </source>
</evidence>
<dbReference type="CDD" id="cd11304">
    <property type="entry name" value="Cadherin_repeat"/>
    <property type="match status" value="4"/>
</dbReference>
<evidence type="ECO:0000259" key="14">
    <source>
        <dbReference type="PROSITE" id="PS50268"/>
    </source>
</evidence>
<dbReference type="SUPFAM" id="SSF49313">
    <property type="entry name" value="Cadherin-like"/>
    <property type="match status" value="4"/>
</dbReference>
<comment type="caution">
    <text evidence="15">The sequence shown here is derived from an EMBL/GenBank/DDBJ whole genome shotgun (WGS) entry which is preliminary data.</text>
</comment>
<dbReference type="PANTHER" id="PTHR24028:SF349">
    <property type="entry name" value="PROTOCADHERIN GAMMA-C5"/>
    <property type="match status" value="1"/>
</dbReference>
<reference evidence="15" key="1">
    <citation type="thesis" date="2020" institute="ProQuest LLC" country="789 East Eisenhower Parkway, Ann Arbor, MI, USA">
        <title>Comparative Genomics and Chromosome Evolution.</title>
        <authorList>
            <person name="Mudd A.B."/>
        </authorList>
    </citation>
    <scope>NUCLEOTIDE SEQUENCE</scope>
    <source>
        <strain evidence="15">237g6f4</strain>
        <tissue evidence="15">Blood</tissue>
    </source>
</reference>
<dbReference type="PANTHER" id="PTHR24028">
    <property type="entry name" value="CADHERIN-87A"/>
    <property type="match status" value="1"/>
</dbReference>
<dbReference type="GO" id="GO:0007156">
    <property type="term" value="P:homophilic cell adhesion via plasma membrane adhesion molecules"/>
    <property type="evidence" value="ECO:0007669"/>
    <property type="project" value="InterPro"/>
</dbReference>
<keyword evidence="7 12" id="KW-0106">Calcium</keyword>
<feature type="signal peptide" evidence="13">
    <location>
        <begin position="1"/>
        <end position="27"/>
    </location>
</feature>
<evidence type="ECO:0000256" key="8">
    <source>
        <dbReference type="ARBA" id="ARBA00022889"/>
    </source>
</evidence>
<evidence type="ECO:0000256" key="11">
    <source>
        <dbReference type="ARBA" id="ARBA00023180"/>
    </source>
</evidence>
<keyword evidence="3" id="KW-1003">Cell membrane</keyword>
<dbReference type="PROSITE" id="PS00232">
    <property type="entry name" value="CADHERIN_1"/>
    <property type="match status" value="2"/>
</dbReference>
<comment type="function">
    <text evidence="1">Potential calcium-dependent cell-adhesion protein. May be involved in the establishment and maintenance of specific neuronal connections in the brain.</text>
</comment>
<dbReference type="SMART" id="SM00112">
    <property type="entry name" value="CA"/>
    <property type="match status" value="4"/>
</dbReference>
<name>A0AAV7C313_ENGPU</name>
<dbReference type="FunFam" id="2.60.40.60:FF:000007">
    <property type="entry name" value="Protocadherin alpha 2"/>
    <property type="match status" value="1"/>
</dbReference>
<dbReference type="FunFam" id="2.60.40.60:FF:000002">
    <property type="entry name" value="Protocadherin alpha 2"/>
    <property type="match status" value="1"/>
</dbReference>
<feature type="domain" description="Cadherin" evidence="14">
    <location>
        <begin position="243"/>
        <end position="350"/>
    </location>
</feature>
<keyword evidence="6" id="KW-0677">Repeat</keyword>
<keyword evidence="5 13" id="KW-0732">Signal</keyword>
<organism evidence="15 16">
    <name type="scientific">Engystomops pustulosus</name>
    <name type="common">Tungara frog</name>
    <name type="synonym">Physalaemus pustulosus</name>
    <dbReference type="NCBI Taxonomy" id="76066"/>
    <lineage>
        <taxon>Eukaryota</taxon>
        <taxon>Metazoa</taxon>
        <taxon>Chordata</taxon>
        <taxon>Craniata</taxon>
        <taxon>Vertebrata</taxon>
        <taxon>Euteleostomi</taxon>
        <taxon>Amphibia</taxon>
        <taxon>Batrachia</taxon>
        <taxon>Anura</taxon>
        <taxon>Neobatrachia</taxon>
        <taxon>Hyloidea</taxon>
        <taxon>Leptodactylidae</taxon>
        <taxon>Leiuperinae</taxon>
        <taxon>Engystomops</taxon>
    </lineage>
</organism>
<evidence type="ECO:0000256" key="9">
    <source>
        <dbReference type="ARBA" id="ARBA00022989"/>
    </source>
</evidence>
<dbReference type="InterPro" id="IPR013164">
    <property type="entry name" value="Cadherin_N"/>
</dbReference>
<evidence type="ECO:0000256" key="13">
    <source>
        <dbReference type="SAM" id="SignalP"/>
    </source>
</evidence>
<evidence type="ECO:0000256" key="5">
    <source>
        <dbReference type="ARBA" id="ARBA00022729"/>
    </source>
</evidence>
<dbReference type="PRINTS" id="PR00205">
    <property type="entry name" value="CADHERIN"/>
</dbReference>
<dbReference type="GO" id="GO:0005509">
    <property type="term" value="F:calcium ion binding"/>
    <property type="evidence" value="ECO:0007669"/>
    <property type="project" value="UniProtKB-UniRule"/>
</dbReference>
<dbReference type="PROSITE" id="PS50268">
    <property type="entry name" value="CADHERIN_2"/>
    <property type="match status" value="4"/>
</dbReference>
<evidence type="ECO:0000256" key="3">
    <source>
        <dbReference type="ARBA" id="ARBA00022475"/>
    </source>
</evidence>
<keyword evidence="8" id="KW-0130">Cell adhesion</keyword>
<feature type="domain" description="Cadherin" evidence="14">
    <location>
        <begin position="358"/>
        <end position="454"/>
    </location>
</feature>
<dbReference type="InterPro" id="IPR050174">
    <property type="entry name" value="Protocadherin/Cadherin-CA"/>
</dbReference>
<dbReference type="AlphaFoldDB" id="A0AAV7C313"/>
<dbReference type="InterPro" id="IPR015919">
    <property type="entry name" value="Cadherin-like_sf"/>
</dbReference>
<keyword evidence="16" id="KW-1185">Reference proteome</keyword>
<feature type="chain" id="PRO_5043361382" description="Cadherin domain-containing protein" evidence="13">
    <location>
        <begin position="28"/>
        <end position="492"/>
    </location>
</feature>
<dbReference type="EMBL" id="WNYA01000004">
    <property type="protein sequence ID" value="KAG8579350.1"/>
    <property type="molecule type" value="Genomic_DNA"/>
</dbReference>
<dbReference type="Pfam" id="PF08266">
    <property type="entry name" value="Cadherin_2"/>
    <property type="match status" value="1"/>
</dbReference>
<feature type="domain" description="Cadherin" evidence="14">
    <location>
        <begin position="26"/>
        <end position="132"/>
    </location>
</feature>
<evidence type="ECO:0000256" key="4">
    <source>
        <dbReference type="ARBA" id="ARBA00022692"/>
    </source>
</evidence>
<dbReference type="InterPro" id="IPR020894">
    <property type="entry name" value="Cadherin_CS"/>
</dbReference>
<dbReference type="GO" id="GO:0005886">
    <property type="term" value="C:plasma membrane"/>
    <property type="evidence" value="ECO:0007669"/>
    <property type="project" value="UniProtKB-SubCell"/>
</dbReference>
<evidence type="ECO:0000256" key="1">
    <source>
        <dbReference type="ARBA" id="ARBA00003436"/>
    </source>
</evidence>
<sequence length="492" mass="54656">MSLQISTRVWKWQVIVLFISCNNIGSGENLQYSVWEEADLGTLVGNITEDLGLPKAIMSERKIRLRSSGGGQYFAVDQQTGAFFVNRTIDRENVCGSSLHCLMTVEVVLEKPLELHRVEVEILDINDNSPMFSNPEQVIKITEIFAHPGARVPLEEALDPDSGINGVRQYSLSPQLYFSLSIRSPNDGAPSPELVIEKALDREEKADYHLILKAFDGGEPPRSGTSKIVILIIDFNDNAPIFQHSFYNINVPENVPVNTSIIQINASDLDEGFNAEIEYFLDGRTPVFVRQLFSIDPETGIIRTNGILDFESSDSYEITVRAKDKGIPQMEGSCVVQIAVVDVNDHVPEIVLTSLLGEIPEDTVVGTTIGLFSVLDMDSENNGEVQLVLSPDGPFQIKSFKDHHALIVNNLLDRENVSLHELVLTAKDMGSPSLSSQVTITVNILDVNDNPPLFLNQDLIHLLMKTMNLEIYFIHYLPLIAMRGTMPNLLSL</sequence>
<evidence type="ECO:0000313" key="16">
    <source>
        <dbReference type="Proteomes" id="UP000824782"/>
    </source>
</evidence>
<dbReference type="InterPro" id="IPR002126">
    <property type="entry name" value="Cadherin-like_dom"/>
</dbReference>
<evidence type="ECO:0000256" key="12">
    <source>
        <dbReference type="PROSITE-ProRule" id="PRU00043"/>
    </source>
</evidence>
<dbReference type="FunFam" id="2.60.40.60:FF:000006">
    <property type="entry name" value="Protocadherin alpha 2"/>
    <property type="match status" value="1"/>
</dbReference>
<evidence type="ECO:0000256" key="7">
    <source>
        <dbReference type="ARBA" id="ARBA00022837"/>
    </source>
</evidence>
<keyword evidence="10" id="KW-0472">Membrane</keyword>